<dbReference type="EMBL" id="BAAAYN010000079">
    <property type="protein sequence ID" value="GAA3398235.1"/>
    <property type="molecule type" value="Genomic_DNA"/>
</dbReference>
<keyword evidence="3" id="KW-1185">Reference proteome</keyword>
<dbReference type="RefSeq" id="WP_345733664.1">
    <property type="nucleotide sequence ID" value="NZ_BAAAYN010000079.1"/>
</dbReference>
<dbReference type="Proteomes" id="UP001501676">
    <property type="component" value="Unassembled WGS sequence"/>
</dbReference>
<sequence>MDATQTALIGAAIGAATAISAAALTSYVTLRSERIRQEQARRAVRTQTLRQHAADVFGAIFRISYAISWITWYATHHEASLTEDEVASYDDALRGAYPDLLSSSAAVAAIDLATYEALTNIFEPVFELEEGTSQALYRLATNRERGLEELRSYRASALDVNEKIPREIARVMQLAEDRVH</sequence>
<feature type="transmembrane region" description="Helical" evidence="1">
    <location>
        <begin position="6"/>
        <end position="30"/>
    </location>
</feature>
<protein>
    <recommendedName>
        <fullName evidence="4">Secreted protein</fullName>
    </recommendedName>
</protein>
<comment type="caution">
    <text evidence="2">The sequence shown here is derived from an EMBL/GenBank/DDBJ whole genome shotgun (WGS) entry which is preliminary data.</text>
</comment>
<reference evidence="3" key="1">
    <citation type="journal article" date="2019" name="Int. J. Syst. Evol. Microbiol.">
        <title>The Global Catalogue of Microorganisms (GCM) 10K type strain sequencing project: providing services to taxonomists for standard genome sequencing and annotation.</title>
        <authorList>
            <consortium name="The Broad Institute Genomics Platform"/>
            <consortium name="The Broad Institute Genome Sequencing Center for Infectious Disease"/>
            <person name="Wu L."/>
            <person name="Ma J."/>
        </authorList>
    </citation>
    <scope>NUCLEOTIDE SEQUENCE [LARGE SCALE GENOMIC DNA]</scope>
    <source>
        <strain evidence="3">JCM 9458</strain>
    </source>
</reference>
<evidence type="ECO:0000313" key="2">
    <source>
        <dbReference type="EMBL" id="GAA3398235.1"/>
    </source>
</evidence>
<organism evidence="2 3">
    <name type="scientific">Cryptosporangium minutisporangium</name>
    <dbReference type="NCBI Taxonomy" id="113569"/>
    <lineage>
        <taxon>Bacteria</taxon>
        <taxon>Bacillati</taxon>
        <taxon>Actinomycetota</taxon>
        <taxon>Actinomycetes</taxon>
        <taxon>Cryptosporangiales</taxon>
        <taxon>Cryptosporangiaceae</taxon>
        <taxon>Cryptosporangium</taxon>
    </lineage>
</organism>
<accession>A0ABP6TCQ2</accession>
<keyword evidence="1" id="KW-0472">Membrane</keyword>
<name>A0ABP6TCQ2_9ACTN</name>
<evidence type="ECO:0008006" key="4">
    <source>
        <dbReference type="Google" id="ProtNLM"/>
    </source>
</evidence>
<evidence type="ECO:0000256" key="1">
    <source>
        <dbReference type="SAM" id="Phobius"/>
    </source>
</evidence>
<gene>
    <name evidence="2" type="ORF">GCM10020369_81140</name>
</gene>
<keyword evidence="1" id="KW-0812">Transmembrane</keyword>
<evidence type="ECO:0000313" key="3">
    <source>
        <dbReference type="Proteomes" id="UP001501676"/>
    </source>
</evidence>
<proteinExistence type="predicted"/>
<keyword evidence="1" id="KW-1133">Transmembrane helix</keyword>